<dbReference type="PROSITE" id="PS50110">
    <property type="entry name" value="RESPONSE_REGULATORY"/>
    <property type="match status" value="1"/>
</dbReference>
<dbReference type="PROSITE" id="PS51755">
    <property type="entry name" value="OMPR_PHOB"/>
    <property type="match status" value="1"/>
</dbReference>
<dbReference type="RefSeq" id="WP_108113383.1">
    <property type="nucleotide sequence ID" value="NZ_QBKT01000001.1"/>
</dbReference>
<evidence type="ECO:0000313" key="9">
    <source>
        <dbReference type="Proteomes" id="UP000244090"/>
    </source>
</evidence>
<dbReference type="GO" id="GO:0000156">
    <property type="term" value="F:phosphorelay response regulator activity"/>
    <property type="evidence" value="ECO:0007669"/>
    <property type="project" value="TreeGrafter"/>
</dbReference>
<dbReference type="GO" id="GO:0032993">
    <property type="term" value="C:protein-DNA complex"/>
    <property type="evidence" value="ECO:0007669"/>
    <property type="project" value="TreeGrafter"/>
</dbReference>
<dbReference type="InterPro" id="IPR011006">
    <property type="entry name" value="CheY-like_superfamily"/>
</dbReference>
<dbReference type="GO" id="GO:0005829">
    <property type="term" value="C:cytosol"/>
    <property type="evidence" value="ECO:0007669"/>
    <property type="project" value="TreeGrafter"/>
</dbReference>
<dbReference type="GO" id="GO:0006355">
    <property type="term" value="P:regulation of DNA-templated transcription"/>
    <property type="evidence" value="ECO:0007669"/>
    <property type="project" value="InterPro"/>
</dbReference>
<dbReference type="PANTHER" id="PTHR48111:SF40">
    <property type="entry name" value="PHOSPHATE REGULON TRANSCRIPTIONAL REGULATORY PROTEIN PHOB"/>
    <property type="match status" value="1"/>
</dbReference>
<dbReference type="InterPro" id="IPR001867">
    <property type="entry name" value="OmpR/PhoB-type_DNA-bd"/>
</dbReference>
<evidence type="ECO:0000256" key="1">
    <source>
        <dbReference type="ARBA" id="ARBA00022553"/>
    </source>
</evidence>
<evidence type="ECO:0000256" key="3">
    <source>
        <dbReference type="ARBA" id="ARBA00023125"/>
    </source>
</evidence>
<dbReference type="AlphaFoldDB" id="A0A2T6C6W7"/>
<gene>
    <name evidence="8" type="ORF">C8N46_101647</name>
</gene>
<dbReference type="InterPro" id="IPR039420">
    <property type="entry name" value="WalR-like"/>
</dbReference>
<protein>
    <submittedName>
        <fullName evidence="8">DNA-binding response OmpR family regulator</fullName>
    </submittedName>
</protein>
<name>A0A2T6C6W7_9FLAO</name>
<dbReference type="EMBL" id="QBKT01000001">
    <property type="protein sequence ID" value="PTX64037.1"/>
    <property type="molecule type" value="Genomic_DNA"/>
</dbReference>
<accession>A0A2T6C6W7</accession>
<comment type="caution">
    <text evidence="8">The sequence shown here is derived from an EMBL/GenBank/DDBJ whole genome shotgun (WGS) entry which is preliminary data.</text>
</comment>
<dbReference type="CDD" id="cd00383">
    <property type="entry name" value="trans_reg_C"/>
    <property type="match status" value="1"/>
</dbReference>
<dbReference type="SMART" id="SM00448">
    <property type="entry name" value="REC"/>
    <property type="match status" value="1"/>
</dbReference>
<proteinExistence type="predicted"/>
<evidence type="ECO:0000256" key="5">
    <source>
        <dbReference type="PROSITE-ProRule" id="PRU01091"/>
    </source>
</evidence>
<evidence type="ECO:0000259" key="6">
    <source>
        <dbReference type="PROSITE" id="PS50110"/>
    </source>
</evidence>
<dbReference type="SMART" id="SM00862">
    <property type="entry name" value="Trans_reg_C"/>
    <property type="match status" value="1"/>
</dbReference>
<feature type="domain" description="OmpR/PhoB-type" evidence="7">
    <location>
        <begin position="138"/>
        <end position="235"/>
    </location>
</feature>
<dbReference type="SUPFAM" id="SSF52172">
    <property type="entry name" value="CheY-like"/>
    <property type="match status" value="1"/>
</dbReference>
<dbReference type="InterPro" id="IPR001789">
    <property type="entry name" value="Sig_transdc_resp-reg_receiver"/>
</dbReference>
<evidence type="ECO:0000313" key="8">
    <source>
        <dbReference type="EMBL" id="PTX64037.1"/>
    </source>
</evidence>
<keyword evidence="1 4" id="KW-0597">Phosphoprotein</keyword>
<dbReference type="Pfam" id="PF00072">
    <property type="entry name" value="Response_reg"/>
    <property type="match status" value="1"/>
</dbReference>
<feature type="domain" description="Response regulatory" evidence="6">
    <location>
        <begin position="5"/>
        <end position="125"/>
    </location>
</feature>
<evidence type="ECO:0000256" key="4">
    <source>
        <dbReference type="PROSITE-ProRule" id="PRU00169"/>
    </source>
</evidence>
<dbReference type="PANTHER" id="PTHR48111">
    <property type="entry name" value="REGULATOR OF RPOS"/>
    <property type="match status" value="1"/>
</dbReference>
<keyword evidence="9" id="KW-1185">Reference proteome</keyword>
<keyword evidence="3 5" id="KW-0238">DNA-binding</keyword>
<evidence type="ECO:0000256" key="2">
    <source>
        <dbReference type="ARBA" id="ARBA00023012"/>
    </source>
</evidence>
<dbReference type="InterPro" id="IPR036388">
    <property type="entry name" value="WH-like_DNA-bd_sf"/>
</dbReference>
<feature type="modified residue" description="4-aspartylphosphate" evidence="4">
    <location>
        <position position="60"/>
    </location>
</feature>
<sequence length="238" mass="27675">MQKTKILLAEDDYDFGSILQQYLQIHNFEVVWALDGAEAFAQFTSDEHQAEHAFDICVFDVMMPKLDGFTLAEKVLQHNPEIPFIFLTAKKMKEDKIRGLKLGADDYIVKPFEADILVLRLQNILKRTQKTNKSSKNGQQFAIGKYVFDTVNYQLKFNGETQRITEKEAQLIQYFYDHKNQLIKREDVLENVWGTDDFFSGRSMDVFISRLRKYFKKDSSIAIESTRGVGLTFKIVTE</sequence>
<reference evidence="8 9" key="1">
    <citation type="submission" date="2018-04" db="EMBL/GenBank/DDBJ databases">
        <title>Genomic Encyclopedia of Archaeal and Bacterial Type Strains, Phase II (KMG-II): from individual species to whole genera.</title>
        <authorList>
            <person name="Goeker M."/>
        </authorList>
    </citation>
    <scope>NUCLEOTIDE SEQUENCE [LARGE SCALE GENOMIC DNA]</scope>
    <source>
        <strain evidence="8 9">DSM 25731</strain>
    </source>
</reference>
<dbReference type="Pfam" id="PF00486">
    <property type="entry name" value="Trans_reg_C"/>
    <property type="match status" value="1"/>
</dbReference>
<dbReference type="Gene3D" id="3.40.50.2300">
    <property type="match status" value="1"/>
</dbReference>
<evidence type="ECO:0000259" key="7">
    <source>
        <dbReference type="PROSITE" id="PS51755"/>
    </source>
</evidence>
<organism evidence="8 9">
    <name type="scientific">Kordia periserrulae</name>
    <dbReference type="NCBI Taxonomy" id="701523"/>
    <lineage>
        <taxon>Bacteria</taxon>
        <taxon>Pseudomonadati</taxon>
        <taxon>Bacteroidota</taxon>
        <taxon>Flavobacteriia</taxon>
        <taxon>Flavobacteriales</taxon>
        <taxon>Flavobacteriaceae</taxon>
        <taxon>Kordia</taxon>
    </lineage>
</organism>
<keyword evidence="2" id="KW-0902">Two-component regulatory system</keyword>
<dbReference type="OrthoDB" id="9790442at2"/>
<dbReference type="Gene3D" id="1.10.10.10">
    <property type="entry name" value="Winged helix-like DNA-binding domain superfamily/Winged helix DNA-binding domain"/>
    <property type="match status" value="1"/>
</dbReference>
<dbReference type="Proteomes" id="UP000244090">
    <property type="component" value="Unassembled WGS sequence"/>
</dbReference>
<dbReference type="CDD" id="cd17574">
    <property type="entry name" value="REC_OmpR"/>
    <property type="match status" value="1"/>
</dbReference>
<dbReference type="GO" id="GO:0000976">
    <property type="term" value="F:transcription cis-regulatory region binding"/>
    <property type="evidence" value="ECO:0007669"/>
    <property type="project" value="TreeGrafter"/>
</dbReference>
<feature type="DNA-binding region" description="OmpR/PhoB-type" evidence="5">
    <location>
        <begin position="138"/>
        <end position="235"/>
    </location>
</feature>